<evidence type="ECO:0000313" key="1">
    <source>
        <dbReference type="EMBL" id="GAN97674.1"/>
    </source>
</evidence>
<evidence type="ECO:0000313" key="2">
    <source>
        <dbReference type="Proteomes" id="UP000032675"/>
    </source>
</evidence>
<dbReference type="AlphaFoldDB" id="A0A0D6Q2J5"/>
<accession>A0A0D6Q2J5</accession>
<organism evidence="1 2">
    <name type="scientific">Komagataeibacter europaeus NBRC 3261</name>
    <dbReference type="NCBI Taxonomy" id="1234669"/>
    <lineage>
        <taxon>Bacteria</taxon>
        <taxon>Pseudomonadati</taxon>
        <taxon>Pseudomonadota</taxon>
        <taxon>Alphaproteobacteria</taxon>
        <taxon>Acetobacterales</taxon>
        <taxon>Acetobacteraceae</taxon>
        <taxon>Komagataeibacter</taxon>
    </lineage>
</organism>
<comment type="caution">
    <text evidence="1">The sequence shown here is derived from an EMBL/GenBank/DDBJ whole genome shotgun (WGS) entry which is preliminary data.</text>
</comment>
<dbReference type="Proteomes" id="UP000032675">
    <property type="component" value="Unassembled WGS sequence"/>
</dbReference>
<gene>
    <name evidence="1" type="ORF">Geu3261_0228_009</name>
</gene>
<dbReference type="EMBL" id="BANI01000193">
    <property type="protein sequence ID" value="GAN97674.1"/>
    <property type="molecule type" value="Genomic_DNA"/>
</dbReference>
<proteinExistence type="predicted"/>
<protein>
    <submittedName>
        <fullName evidence="1">Uncharacterized protein</fullName>
    </submittedName>
</protein>
<reference evidence="1 2" key="1">
    <citation type="submission" date="2012-11" db="EMBL/GenBank/DDBJ databases">
        <title>Whole genome sequence of Gluconacetobacter europaeus NBRC3261.</title>
        <authorList>
            <person name="Azuma Y."/>
            <person name="Higashiura N."/>
            <person name="Hirakawa H."/>
            <person name="Matsushita K."/>
        </authorList>
    </citation>
    <scope>NUCLEOTIDE SEQUENCE [LARGE SCALE GENOMIC DNA]</scope>
    <source>
        <strain evidence="1 2">NBRC 3261</strain>
    </source>
</reference>
<dbReference type="RefSeq" id="WP_239648472.1">
    <property type="nucleotide sequence ID" value="NZ_BANI01000193.1"/>
</dbReference>
<sequence length="129" mass="13987">MNKPSSVRKSGPSSPMPNVALALDALGEIWRIRGGEDVIAMLDNDMTARTAWHAILAGVAPPEWPDLVSSLDALIPYLRGRRDLLSADSPFGQGVISESRRQALHRLLAPERIALLEAVTRPATRQEAA</sequence>
<name>A0A0D6Q2J5_KOMEU</name>